<evidence type="ECO:0000313" key="3">
    <source>
        <dbReference type="Proteomes" id="UP000017118"/>
    </source>
</evidence>
<name>U5MRK0_CLOSA</name>
<dbReference type="Proteomes" id="UP000017118">
    <property type="component" value="Chromosome"/>
</dbReference>
<dbReference type="HOGENOM" id="CLU_3151377_0_0_9"/>
<sequence length="48" mass="5431">MILNIISCFLGIGIYLSIIFIIYSKGEHFADNFKIVFDAIDKISDGDF</sequence>
<feature type="transmembrane region" description="Helical" evidence="1">
    <location>
        <begin position="5"/>
        <end position="23"/>
    </location>
</feature>
<protein>
    <submittedName>
        <fullName evidence="2">Uncharacterized protein</fullName>
    </submittedName>
</protein>
<keyword evidence="1" id="KW-0472">Membrane</keyword>
<keyword evidence="1" id="KW-1133">Transmembrane helix</keyword>
<proteinExistence type="predicted"/>
<dbReference type="KEGG" id="csb:CLSA_c21690"/>
<accession>U5MRK0</accession>
<evidence type="ECO:0000256" key="1">
    <source>
        <dbReference type="SAM" id="Phobius"/>
    </source>
</evidence>
<dbReference type="EMBL" id="CP006721">
    <property type="protein sequence ID" value="AGX43148.1"/>
    <property type="molecule type" value="Genomic_DNA"/>
</dbReference>
<keyword evidence="1" id="KW-0812">Transmembrane</keyword>
<reference evidence="2 3" key="1">
    <citation type="journal article" date="2013" name="Genome Announc.">
        <title>Complete Genome Sequence of the Solvent Producer Clostridium saccharobutylicum NCP262 (DSM 13864).</title>
        <authorList>
            <person name="Poehlein A."/>
            <person name="Hartwich K."/>
            <person name="Krabben P."/>
            <person name="Ehrenreich A."/>
            <person name="Liebl W."/>
            <person name="Durre P."/>
            <person name="Gottschalk G."/>
            <person name="Daniel R."/>
        </authorList>
    </citation>
    <scope>NUCLEOTIDE SEQUENCE [LARGE SCALE GENOMIC DNA]</scope>
    <source>
        <strain evidence="2">DSM 13864</strain>
    </source>
</reference>
<organism evidence="2 3">
    <name type="scientific">Clostridium saccharobutylicum DSM 13864</name>
    <dbReference type="NCBI Taxonomy" id="1345695"/>
    <lineage>
        <taxon>Bacteria</taxon>
        <taxon>Bacillati</taxon>
        <taxon>Bacillota</taxon>
        <taxon>Clostridia</taxon>
        <taxon>Eubacteriales</taxon>
        <taxon>Clostridiaceae</taxon>
        <taxon>Clostridium</taxon>
    </lineage>
</organism>
<evidence type="ECO:0000313" key="2">
    <source>
        <dbReference type="EMBL" id="AGX43148.1"/>
    </source>
</evidence>
<dbReference type="PATRIC" id="fig|1345695.3.peg.2135"/>
<gene>
    <name evidence="2" type="ORF">CLSA_c21690</name>
</gene>
<dbReference type="AlphaFoldDB" id="U5MRK0"/>
<keyword evidence="3" id="KW-1185">Reference proteome</keyword>